<feature type="compositionally biased region" description="Basic and acidic residues" evidence="1">
    <location>
        <begin position="401"/>
        <end position="418"/>
    </location>
</feature>
<dbReference type="OrthoDB" id="3033067at2759"/>
<proteinExistence type="predicted"/>
<feature type="region of interest" description="Disordered" evidence="1">
    <location>
        <begin position="355"/>
        <end position="451"/>
    </location>
</feature>
<protein>
    <submittedName>
        <fullName evidence="2">Uncharacterized protein</fullName>
    </submittedName>
</protein>
<evidence type="ECO:0000313" key="2">
    <source>
        <dbReference type="EMBL" id="PPQ96210.1"/>
    </source>
</evidence>
<dbReference type="EMBL" id="NHYE01001388">
    <property type="protein sequence ID" value="PPQ96210.1"/>
    <property type="molecule type" value="Genomic_DNA"/>
</dbReference>
<comment type="caution">
    <text evidence="2">The sequence shown here is derived from an EMBL/GenBank/DDBJ whole genome shotgun (WGS) entry which is preliminary data.</text>
</comment>
<accession>A0A409XZK4</accession>
<reference evidence="2 3" key="1">
    <citation type="journal article" date="2018" name="Evol. Lett.">
        <title>Horizontal gene cluster transfer increased hallucinogenic mushroom diversity.</title>
        <authorList>
            <person name="Reynolds H.T."/>
            <person name="Vijayakumar V."/>
            <person name="Gluck-Thaler E."/>
            <person name="Korotkin H.B."/>
            <person name="Matheny P.B."/>
            <person name="Slot J.C."/>
        </authorList>
    </citation>
    <scope>NUCLEOTIDE SEQUENCE [LARGE SCALE GENOMIC DNA]</scope>
    <source>
        <strain evidence="2 3">SRW20</strain>
    </source>
</reference>
<dbReference type="Proteomes" id="UP000284706">
    <property type="component" value="Unassembled WGS sequence"/>
</dbReference>
<gene>
    <name evidence="2" type="ORF">CVT26_005615</name>
</gene>
<dbReference type="AlphaFoldDB" id="A0A409XZK4"/>
<evidence type="ECO:0000313" key="3">
    <source>
        <dbReference type="Proteomes" id="UP000284706"/>
    </source>
</evidence>
<sequence>MRNRKFEARESADTKLVEALLNALTGTATSRPRQKTPFNAWRKTQRTLIDERVKSIAEKQGIASDHLVALRLNVGREMFDGLSAQEKEYWKSQAKLESEEELQQWKLRNSDPSVETDDPPNSAKDCQFAILALVRVAKAVVDCIEKTTGWKATLIAGGPEPAREGRINIMSIHAGKTSGEARMDFVGALGPRYPEEFVSCFRDFLDMCYSPEDRQKCALNPGAGYLPLGATRCDERLYIHPFGVKASTVKTLQNIELSSSKEVRIYTYNNISPVPVNNPSVTKFDSPHFHALSSCASILEGIFHRRASVTILSSDDGTEDMSSLLSGVPTNANRPSTSTPRLSRTQLTRAPVEIWHGSGPVCPDSPESWSSTSAMLSTPEDQGPSGVRGSIRASPPLQPLLDEKSIENRQDHGRRDCLGQKSPKRMSIDPSNPVCCSPGWEDKSSRPLKRRRSRKFDVAFLLESDCQSVR</sequence>
<organism evidence="2 3">
    <name type="scientific">Gymnopilus dilepis</name>
    <dbReference type="NCBI Taxonomy" id="231916"/>
    <lineage>
        <taxon>Eukaryota</taxon>
        <taxon>Fungi</taxon>
        <taxon>Dikarya</taxon>
        <taxon>Basidiomycota</taxon>
        <taxon>Agaricomycotina</taxon>
        <taxon>Agaricomycetes</taxon>
        <taxon>Agaricomycetidae</taxon>
        <taxon>Agaricales</taxon>
        <taxon>Agaricineae</taxon>
        <taxon>Hymenogastraceae</taxon>
        <taxon>Gymnopilus</taxon>
    </lineage>
</organism>
<keyword evidence="3" id="KW-1185">Reference proteome</keyword>
<name>A0A409XZK4_9AGAR</name>
<evidence type="ECO:0000256" key="1">
    <source>
        <dbReference type="SAM" id="MobiDB-lite"/>
    </source>
</evidence>
<feature type="compositionally biased region" description="Polar residues" evidence="1">
    <location>
        <begin position="367"/>
        <end position="380"/>
    </location>
</feature>
<dbReference type="InParanoid" id="A0A409XZK4"/>